<feature type="transmembrane region" description="Helical" evidence="5">
    <location>
        <begin position="85"/>
        <end position="106"/>
    </location>
</feature>
<evidence type="ECO:0000256" key="3">
    <source>
        <dbReference type="ARBA" id="ARBA00022989"/>
    </source>
</evidence>
<dbReference type="InterPro" id="IPR003807">
    <property type="entry name" value="DUF202"/>
</dbReference>
<keyword evidence="2 5" id="KW-0812">Transmembrane</keyword>
<evidence type="ECO:0000313" key="7">
    <source>
        <dbReference type="EMBL" id="MFC5730526.1"/>
    </source>
</evidence>
<evidence type="ECO:0000256" key="4">
    <source>
        <dbReference type="ARBA" id="ARBA00023136"/>
    </source>
</evidence>
<feature type="domain" description="DUF202" evidence="6">
    <location>
        <begin position="9"/>
        <end position="73"/>
    </location>
</feature>
<feature type="transmembrane region" description="Helical" evidence="5">
    <location>
        <begin position="44"/>
        <end position="65"/>
    </location>
</feature>
<evidence type="ECO:0000259" key="6">
    <source>
        <dbReference type="Pfam" id="PF02656"/>
    </source>
</evidence>
<protein>
    <submittedName>
        <fullName evidence="7">YidH family protein</fullName>
    </submittedName>
</protein>
<gene>
    <name evidence="7" type="ORF">ACFPQB_16515</name>
</gene>
<comment type="caution">
    <text evidence="7">The sequence shown here is derived from an EMBL/GenBank/DDBJ whole genome shotgun (WGS) entry which is preliminary data.</text>
</comment>
<evidence type="ECO:0000256" key="5">
    <source>
        <dbReference type="SAM" id="Phobius"/>
    </source>
</evidence>
<comment type="subcellular location">
    <subcellularLocation>
        <location evidence="1">Endomembrane system</location>
        <topology evidence="1">Multi-pass membrane protein</topology>
    </subcellularLocation>
</comment>
<evidence type="ECO:0000256" key="2">
    <source>
        <dbReference type="ARBA" id="ARBA00022692"/>
    </source>
</evidence>
<sequence length="107" mass="11153">MPEDVDPRYTLANERTYLAWIRTALGMLAAAAGLVAVDLPWPAVAVRALAIVLATAAGASAFLAWDRWRKVEAALAAGTPAPPPRAHIALTLAVGAVSAIVVILILF</sequence>
<reference evidence="8" key="1">
    <citation type="journal article" date="2019" name="Int. J. Syst. Evol. Microbiol.">
        <title>The Global Catalogue of Microorganisms (GCM) 10K type strain sequencing project: providing services to taxonomists for standard genome sequencing and annotation.</title>
        <authorList>
            <consortium name="The Broad Institute Genomics Platform"/>
            <consortium name="The Broad Institute Genome Sequencing Center for Infectious Disease"/>
            <person name="Wu L."/>
            <person name="Ma J."/>
        </authorList>
    </citation>
    <scope>NUCLEOTIDE SEQUENCE [LARGE SCALE GENOMIC DNA]</scope>
    <source>
        <strain evidence="8">YIM 94188</strain>
    </source>
</reference>
<name>A0ABW0ZI24_9ACTN</name>
<dbReference type="RefSeq" id="WP_136433838.1">
    <property type="nucleotide sequence ID" value="NZ_JBHSNS010000009.1"/>
</dbReference>
<evidence type="ECO:0000313" key="8">
    <source>
        <dbReference type="Proteomes" id="UP001596072"/>
    </source>
</evidence>
<organism evidence="7 8">
    <name type="scientific">Nocardioides vastitatis</name>
    <dbReference type="NCBI Taxonomy" id="2568655"/>
    <lineage>
        <taxon>Bacteria</taxon>
        <taxon>Bacillati</taxon>
        <taxon>Actinomycetota</taxon>
        <taxon>Actinomycetes</taxon>
        <taxon>Propionibacteriales</taxon>
        <taxon>Nocardioidaceae</taxon>
        <taxon>Nocardioides</taxon>
    </lineage>
</organism>
<keyword evidence="3 5" id="KW-1133">Transmembrane helix</keyword>
<dbReference type="Proteomes" id="UP001596072">
    <property type="component" value="Unassembled WGS sequence"/>
</dbReference>
<keyword evidence="8" id="KW-1185">Reference proteome</keyword>
<feature type="transmembrane region" description="Helical" evidence="5">
    <location>
        <begin position="17"/>
        <end position="37"/>
    </location>
</feature>
<dbReference type="Pfam" id="PF02656">
    <property type="entry name" value="DUF202"/>
    <property type="match status" value="1"/>
</dbReference>
<keyword evidence="4 5" id="KW-0472">Membrane</keyword>
<accession>A0ABW0ZI24</accession>
<evidence type="ECO:0000256" key="1">
    <source>
        <dbReference type="ARBA" id="ARBA00004127"/>
    </source>
</evidence>
<dbReference type="EMBL" id="JBHSNS010000009">
    <property type="protein sequence ID" value="MFC5730526.1"/>
    <property type="molecule type" value="Genomic_DNA"/>
</dbReference>
<proteinExistence type="predicted"/>